<dbReference type="EMBL" id="CP001980">
    <property type="protein sequence ID" value="ADQ00012.1"/>
    <property type="molecule type" value="Genomic_DNA"/>
</dbReference>
<evidence type="ECO:0000313" key="2">
    <source>
        <dbReference type="EMBL" id="ADQ00012.1"/>
    </source>
</evidence>
<accession>E4PRX7</accession>
<gene>
    <name evidence="2" type="ordered locus">HP15_p187g15</name>
</gene>
<proteinExistence type="predicted"/>
<reference evidence="3" key="2">
    <citation type="submission" date="2010-02" db="EMBL/GenBank/DDBJ databases">
        <title>Complete genome sequence of Marinobacter adhaerens type strain (HP15).</title>
        <authorList>
            <person name="Gaerdes A.A.M."/>
            <person name="Kaeppel E."/>
            <person name="Shezad A."/>
            <person name="Seebah S."/>
            <person name="Teeling H."/>
            <person name="Yarza P."/>
            <person name="Gloeckner F.O."/>
            <person name="Ullrich M.S."/>
        </authorList>
    </citation>
    <scope>NUCLEOTIDE SEQUENCE [LARGE SCALE GENOMIC DNA]</scope>
    <source>
        <strain evidence="3">DSM 23420 / HP15</strain>
        <plasmid evidence="3">Plasmid pHP-187</plasmid>
    </source>
</reference>
<dbReference type="Proteomes" id="UP000007077">
    <property type="component" value="Plasmid pHP-187"/>
</dbReference>
<dbReference type="KEGG" id="mad:HP15_p187g15"/>
<sequence>MRIKVVPEDGFGDIVDRLTGGLGNSLVENERYADYLVVLDEFYANLKSYVAPKADRFFWMVDTDIAPGEIRVKVEYPGACFDPTQAGMISEQSIETRPIGGLGLAIISALSDTMTYHYERGWNVIRLQLNCVQNTEDKD</sequence>
<feature type="domain" description="Histidine kinase/HSP90-like ATPase" evidence="1">
    <location>
        <begin position="24"/>
        <end position="128"/>
    </location>
</feature>
<dbReference type="AlphaFoldDB" id="E4PRX7"/>
<dbReference type="Gene3D" id="3.30.565.10">
    <property type="entry name" value="Histidine kinase-like ATPase, C-terminal domain"/>
    <property type="match status" value="1"/>
</dbReference>
<dbReference type="CDD" id="cd16936">
    <property type="entry name" value="HATPase_RsbW-like"/>
    <property type="match status" value="1"/>
</dbReference>
<dbReference type="InterPro" id="IPR003594">
    <property type="entry name" value="HATPase_dom"/>
</dbReference>
<dbReference type="HOGENOM" id="CLU_1842718_0_0_6"/>
<dbReference type="InterPro" id="IPR036890">
    <property type="entry name" value="HATPase_C_sf"/>
</dbReference>
<dbReference type="RefSeq" id="WP_014579301.1">
    <property type="nucleotide sequence ID" value="NC_017507.1"/>
</dbReference>
<evidence type="ECO:0000313" key="3">
    <source>
        <dbReference type="Proteomes" id="UP000007077"/>
    </source>
</evidence>
<name>E4PRX7_MARAH</name>
<dbReference type="Pfam" id="PF13581">
    <property type="entry name" value="HATPase_c_2"/>
    <property type="match status" value="1"/>
</dbReference>
<geneLocation type="plasmid" evidence="2 3">
    <name>pHP-187</name>
</geneLocation>
<keyword evidence="2" id="KW-0614">Plasmid</keyword>
<reference evidence="2 3" key="1">
    <citation type="journal article" date="2010" name="Stand. Genomic Sci.">
        <title>Complete genome sequence of Marinobacter adhaerens type strain (HP15), a diatom-interacting marine microorganism.</title>
        <authorList>
            <person name="Gardes A."/>
            <person name="Kaeppel E."/>
            <person name="Shehzad A."/>
            <person name="Seebah S."/>
            <person name="Teeling H."/>
            <person name="Yarza P."/>
            <person name="Glockner F.O."/>
            <person name="Grossart H.P."/>
            <person name="Ullrich M.S."/>
        </authorList>
    </citation>
    <scope>NUCLEOTIDE SEQUENCE [LARGE SCALE GENOMIC DNA]</scope>
    <source>
        <strain evidence="3">DSM 23420 / HP15</strain>
        <plasmid evidence="3">Plasmid pHP-187</plasmid>
    </source>
</reference>
<evidence type="ECO:0000259" key="1">
    <source>
        <dbReference type="Pfam" id="PF13581"/>
    </source>
</evidence>
<protein>
    <submittedName>
        <fullName evidence="2">Serine phosphatase RsbU-like protein, regulator of sigma</fullName>
    </submittedName>
</protein>
<organism evidence="2 3">
    <name type="scientific">Marinobacter adhaerens (strain DSM 23420 / HP15)</name>
    <dbReference type="NCBI Taxonomy" id="225937"/>
    <lineage>
        <taxon>Bacteria</taxon>
        <taxon>Pseudomonadati</taxon>
        <taxon>Pseudomonadota</taxon>
        <taxon>Gammaproteobacteria</taxon>
        <taxon>Pseudomonadales</taxon>
        <taxon>Marinobacteraceae</taxon>
        <taxon>Marinobacter</taxon>
    </lineage>
</organism>